<evidence type="ECO:0000256" key="4">
    <source>
        <dbReference type="SAM" id="MobiDB-lite"/>
    </source>
</evidence>
<evidence type="ECO:0008006" key="7">
    <source>
        <dbReference type="Google" id="ProtNLM"/>
    </source>
</evidence>
<keyword evidence="6" id="KW-1185">Reference proteome</keyword>
<evidence type="ECO:0000313" key="6">
    <source>
        <dbReference type="Proteomes" id="UP000218231"/>
    </source>
</evidence>
<evidence type="ECO:0000313" key="5">
    <source>
        <dbReference type="EMBL" id="PAV65633.1"/>
    </source>
</evidence>
<feature type="region of interest" description="Disordered" evidence="4">
    <location>
        <begin position="278"/>
        <end position="299"/>
    </location>
</feature>
<proteinExistence type="predicted"/>
<keyword evidence="1" id="KW-0805">Transcription regulation</keyword>
<feature type="region of interest" description="Disordered" evidence="4">
    <location>
        <begin position="1"/>
        <end position="21"/>
    </location>
</feature>
<organism evidence="5 6">
    <name type="scientific">Diploscapter pachys</name>
    <dbReference type="NCBI Taxonomy" id="2018661"/>
    <lineage>
        <taxon>Eukaryota</taxon>
        <taxon>Metazoa</taxon>
        <taxon>Ecdysozoa</taxon>
        <taxon>Nematoda</taxon>
        <taxon>Chromadorea</taxon>
        <taxon>Rhabditida</taxon>
        <taxon>Rhabditina</taxon>
        <taxon>Rhabditomorpha</taxon>
        <taxon>Rhabditoidea</taxon>
        <taxon>Rhabditidae</taxon>
        <taxon>Diploscapter</taxon>
    </lineage>
</organism>
<accession>A0A2A2JVE6</accession>
<dbReference type="AlphaFoldDB" id="A0A2A2JVE6"/>
<feature type="region of interest" description="Disordered" evidence="4">
    <location>
        <begin position="33"/>
        <end position="54"/>
    </location>
</feature>
<keyword evidence="2" id="KW-0804">Transcription</keyword>
<protein>
    <recommendedName>
        <fullName evidence="7">NR LBD domain-containing protein</fullName>
    </recommendedName>
</protein>
<comment type="caution">
    <text evidence="5">The sequence shown here is derived from an EMBL/GenBank/DDBJ whole genome shotgun (WGS) entry which is preliminary data.</text>
</comment>
<gene>
    <name evidence="5" type="ORF">WR25_12325</name>
</gene>
<dbReference type="InterPro" id="IPR035500">
    <property type="entry name" value="NHR-like_dom_sf"/>
</dbReference>
<feature type="compositionally biased region" description="Polar residues" evidence="4">
    <location>
        <begin position="278"/>
        <end position="293"/>
    </location>
</feature>
<reference evidence="5 6" key="1">
    <citation type="journal article" date="2017" name="Curr. Biol.">
        <title>Genome architecture and evolution of a unichromosomal asexual nematode.</title>
        <authorList>
            <person name="Fradin H."/>
            <person name="Zegar C."/>
            <person name="Gutwein M."/>
            <person name="Lucas J."/>
            <person name="Kovtun M."/>
            <person name="Corcoran D."/>
            <person name="Baugh L.R."/>
            <person name="Kiontke K."/>
            <person name="Gunsalus K."/>
            <person name="Fitch D.H."/>
            <person name="Piano F."/>
        </authorList>
    </citation>
    <scope>NUCLEOTIDE SEQUENCE [LARGE SCALE GENOMIC DNA]</scope>
    <source>
        <strain evidence="5">PF1309</strain>
    </source>
</reference>
<name>A0A2A2JVE6_9BILA</name>
<dbReference type="EMBL" id="LIAE01010201">
    <property type="protein sequence ID" value="PAV65633.1"/>
    <property type="molecule type" value="Genomic_DNA"/>
</dbReference>
<evidence type="ECO:0000256" key="1">
    <source>
        <dbReference type="ARBA" id="ARBA00023015"/>
    </source>
</evidence>
<dbReference type="SUPFAM" id="SSF48508">
    <property type="entry name" value="Nuclear receptor ligand-binding domain"/>
    <property type="match status" value="1"/>
</dbReference>
<sequence>MNKDAVQHERGPRNSSHRRHSLPLAHSAASLIGSNQQPTVSLSPDVGSDSDVSGAGSNSLGSFLLPSGPNLGHIMGQMSNGLFPSLQTNRLAEVSARLFLQLLHWGKCQMTMAMIPAERQVTVFDDMWPSLFVLFASETKLITSQMIRADRTVTAKERNEVAELFEKVENVRLHPSESVLLRTYGITKDTPAGNQIGLQLMTIGQFFHKGDAFRFLKCIELLTMPASPLFKMLFRPIIGDSSIRNLISDVLNVPKVPNIMFSFMRPFPFLANFTNHQEVQQQATTSSTPGSQSSDDERLIHRSSASVDVSSDIVDTTADDVDKDSGATENFAVKVEEPFDLSIDVTTKSSV</sequence>
<evidence type="ECO:0000256" key="2">
    <source>
        <dbReference type="ARBA" id="ARBA00023163"/>
    </source>
</evidence>
<feature type="compositionally biased region" description="Basic and acidic residues" evidence="4">
    <location>
        <begin position="1"/>
        <end position="12"/>
    </location>
</feature>
<feature type="compositionally biased region" description="Low complexity" evidence="4">
    <location>
        <begin position="40"/>
        <end position="54"/>
    </location>
</feature>
<dbReference type="Proteomes" id="UP000218231">
    <property type="component" value="Unassembled WGS sequence"/>
</dbReference>
<dbReference type="STRING" id="2018661.A0A2A2JVE6"/>
<dbReference type="OrthoDB" id="5771769at2759"/>
<keyword evidence="3" id="KW-0675">Receptor</keyword>
<evidence type="ECO:0000256" key="3">
    <source>
        <dbReference type="ARBA" id="ARBA00023170"/>
    </source>
</evidence>